<organism evidence="1 2">
    <name type="scientific">Ensete ventricosum</name>
    <name type="common">Abyssinian banana</name>
    <name type="synonym">Musa ensete</name>
    <dbReference type="NCBI Taxonomy" id="4639"/>
    <lineage>
        <taxon>Eukaryota</taxon>
        <taxon>Viridiplantae</taxon>
        <taxon>Streptophyta</taxon>
        <taxon>Embryophyta</taxon>
        <taxon>Tracheophyta</taxon>
        <taxon>Spermatophyta</taxon>
        <taxon>Magnoliopsida</taxon>
        <taxon>Liliopsida</taxon>
        <taxon>Zingiberales</taxon>
        <taxon>Musaceae</taxon>
        <taxon>Ensete</taxon>
    </lineage>
</organism>
<protein>
    <submittedName>
        <fullName evidence="1">Uncharacterized protein</fullName>
    </submittedName>
</protein>
<evidence type="ECO:0000313" key="2">
    <source>
        <dbReference type="Proteomes" id="UP000287651"/>
    </source>
</evidence>
<reference evidence="1 2" key="1">
    <citation type="journal article" date="2014" name="Agronomy (Basel)">
        <title>A Draft Genome Sequence for Ensete ventricosum, the Drought-Tolerant Tree Against Hunger.</title>
        <authorList>
            <person name="Harrison J."/>
            <person name="Moore K.A."/>
            <person name="Paszkiewicz K."/>
            <person name="Jones T."/>
            <person name="Grant M."/>
            <person name="Ambacheew D."/>
            <person name="Muzemil S."/>
            <person name="Studholme D.J."/>
        </authorList>
    </citation>
    <scope>NUCLEOTIDE SEQUENCE [LARGE SCALE GENOMIC DNA]</scope>
</reference>
<proteinExistence type="predicted"/>
<dbReference type="EMBL" id="AMZH03015829">
    <property type="protein sequence ID" value="RRT45444.1"/>
    <property type="molecule type" value="Genomic_DNA"/>
</dbReference>
<dbReference type="AlphaFoldDB" id="A0A426Y160"/>
<sequence length="136" mass="14937">MGILNSPFSLIWRKSSSKWRLVEAMEALSRTAPADQVASLWFPRVALGTSRCGISSDPYTSLLLVPRRSYIDLCTGASPGWLSKFDRHLVSFGIMDSMLVLLLEELDLLAVVGSGAEVVIGKTSGSIVHSQERLWK</sequence>
<comment type="caution">
    <text evidence="1">The sequence shown here is derived from an EMBL/GenBank/DDBJ whole genome shotgun (WGS) entry which is preliminary data.</text>
</comment>
<name>A0A426Y160_ENSVE</name>
<evidence type="ECO:0000313" key="1">
    <source>
        <dbReference type="EMBL" id="RRT45444.1"/>
    </source>
</evidence>
<gene>
    <name evidence="1" type="ORF">B296_00003828</name>
</gene>
<dbReference type="Proteomes" id="UP000287651">
    <property type="component" value="Unassembled WGS sequence"/>
</dbReference>
<accession>A0A426Y160</accession>